<keyword evidence="1" id="KW-0732">Signal</keyword>
<name>A0ABT5V1D0_9VIBR</name>
<keyword evidence="3" id="KW-1185">Reference proteome</keyword>
<comment type="caution">
    <text evidence="2">The sequence shown here is derived from an EMBL/GenBank/DDBJ whole genome shotgun (WGS) entry which is preliminary data.</text>
</comment>
<dbReference type="Pfam" id="PF11060">
    <property type="entry name" value="DUF2861"/>
    <property type="match status" value="1"/>
</dbReference>
<evidence type="ECO:0000256" key="1">
    <source>
        <dbReference type="SAM" id="SignalP"/>
    </source>
</evidence>
<accession>A0ABT5V1D0</accession>
<sequence>MFRVNSLLLLTGVFLSTPVVANVTRWFEKNTPLTQAHQHLLNNDLENMFSSLVEVWQLEKNKNLPTHLNNLLIQSLSVDCGRGLDNKPFPEWIQGITIRRVDVQSPGRDAYQVAIETKTKVPIVDIRLMKWVDKVVSTDSSLINRSDSVTPANYTYSRRYNLSNPLGAGLYRIDITAADQSSWSAWVILGDIIAKQVVRWTSKDEWQIQKNQLLNPHCPLPKLSISVFDHIDGSYKQIWNQSYESDYPTNLENVSLPSDRYIVTVSMIQQRWQGPIAIEQSQVISKTYDVNVEE</sequence>
<dbReference type="InterPro" id="IPR021290">
    <property type="entry name" value="DUF2861"/>
</dbReference>
<reference evidence="2 3" key="1">
    <citation type="submission" date="2023-02" db="EMBL/GenBank/DDBJ databases">
        <title>Vibrio intestini sp. nov., a close relative of Vibrio cholerae isolated from the intestine of Healthy Culter dabryi.</title>
        <authorList>
            <person name="Wu N."/>
        </authorList>
    </citation>
    <scope>NUCLEOTIDE SEQUENCE [LARGE SCALE GENOMIC DNA]</scope>
    <source>
        <strain evidence="2 3">DSL-7</strain>
    </source>
</reference>
<gene>
    <name evidence="2" type="ORF">PUN32_10165</name>
</gene>
<feature type="chain" id="PRO_5045328716" evidence="1">
    <location>
        <begin position="22"/>
        <end position="294"/>
    </location>
</feature>
<proteinExistence type="predicted"/>
<protein>
    <submittedName>
        <fullName evidence="2">DUF2861 family protein</fullName>
    </submittedName>
</protein>
<dbReference type="CDD" id="cd02795">
    <property type="entry name" value="CBM6-CBM35-CBM36_like"/>
    <property type="match status" value="1"/>
</dbReference>
<evidence type="ECO:0000313" key="3">
    <source>
        <dbReference type="Proteomes" id="UP001216189"/>
    </source>
</evidence>
<organism evidence="2 3">
    <name type="scientific">Vibrio chanodichtyis</name>
    <dbReference type="NCBI Taxonomy" id="3027932"/>
    <lineage>
        <taxon>Bacteria</taxon>
        <taxon>Pseudomonadati</taxon>
        <taxon>Pseudomonadota</taxon>
        <taxon>Gammaproteobacteria</taxon>
        <taxon>Vibrionales</taxon>
        <taxon>Vibrionaceae</taxon>
        <taxon>Vibrio</taxon>
    </lineage>
</organism>
<dbReference type="RefSeq" id="WP_274722996.1">
    <property type="nucleotide sequence ID" value="NZ_JARBFT010000009.1"/>
</dbReference>
<dbReference type="EMBL" id="JARBFT010000009">
    <property type="protein sequence ID" value="MDE1515374.1"/>
    <property type="molecule type" value="Genomic_DNA"/>
</dbReference>
<dbReference type="Proteomes" id="UP001216189">
    <property type="component" value="Unassembled WGS sequence"/>
</dbReference>
<evidence type="ECO:0000313" key="2">
    <source>
        <dbReference type="EMBL" id="MDE1515374.1"/>
    </source>
</evidence>
<feature type="signal peptide" evidence="1">
    <location>
        <begin position="1"/>
        <end position="21"/>
    </location>
</feature>